<feature type="region of interest" description="Disordered" evidence="3">
    <location>
        <begin position="887"/>
        <end position="921"/>
    </location>
</feature>
<dbReference type="Gene3D" id="3.30.200.20">
    <property type="entry name" value="Phosphorylase Kinase, domain 1"/>
    <property type="match status" value="1"/>
</dbReference>
<evidence type="ECO:0000256" key="2">
    <source>
        <dbReference type="PROSITE-ProRule" id="PRU10141"/>
    </source>
</evidence>
<evidence type="ECO:0000313" key="5">
    <source>
        <dbReference type="EMBL" id="GAA5815849.1"/>
    </source>
</evidence>
<accession>A0ABP9Z9W1</accession>
<evidence type="ECO:0000313" key="6">
    <source>
        <dbReference type="Proteomes" id="UP001473302"/>
    </source>
</evidence>
<name>A0ABP9Z9W1_9FUNG</name>
<keyword evidence="2" id="KW-0067">ATP-binding</keyword>
<feature type="compositionally biased region" description="Low complexity" evidence="3">
    <location>
        <begin position="506"/>
        <end position="522"/>
    </location>
</feature>
<feature type="region of interest" description="Disordered" evidence="3">
    <location>
        <begin position="963"/>
        <end position="1003"/>
    </location>
</feature>
<feature type="compositionally biased region" description="Polar residues" evidence="3">
    <location>
        <begin position="912"/>
        <end position="921"/>
    </location>
</feature>
<dbReference type="PANTHER" id="PTHR48014">
    <property type="entry name" value="SERINE/THREONINE-PROTEIN KINASE FRAY2"/>
    <property type="match status" value="1"/>
</dbReference>
<feature type="region of interest" description="Disordered" evidence="3">
    <location>
        <begin position="457"/>
        <end position="486"/>
    </location>
</feature>
<keyword evidence="6" id="KW-1185">Reference proteome</keyword>
<feature type="compositionally biased region" description="Low complexity" evidence="3">
    <location>
        <begin position="33"/>
        <end position="47"/>
    </location>
</feature>
<dbReference type="SMART" id="SM00220">
    <property type="entry name" value="S_TKc"/>
    <property type="match status" value="1"/>
</dbReference>
<reference evidence="5 6" key="1">
    <citation type="submission" date="2024-04" db="EMBL/GenBank/DDBJ databases">
        <title>genome sequences of Mucor flavus KT1a and Helicostylum pulchrum KT1b strains isolated from the surface of a dry-aged beef.</title>
        <authorList>
            <person name="Toyotome T."/>
            <person name="Hosono M."/>
            <person name="Torimaru M."/>
            <person name="Fukuda K."/>
            <person name="Mikami N."/>
        </authorList>
    </citation>
    <scope>NUCLEOTIDE SEQUENCE [LARGE SCALE GENOMIC DNA]</scope>
    <source>
        <strain evidence="5 6">KT1a</strain>
    </source>
</reference>
<dbReference type="InterPro" id="IPR047173">
    <property type="entry name" value="STRAD_A/B-like"/>
</dbReference>
<dbReference type="SUPFAM" id="SSF56112">
    <property type="entry name" value="Protein kinase-like (PK-like)"/>
    <property type="match status" value="1"/>
</dbReference>
<organism evidence="5 6">
    <name type="scientific">Mucor flavus</name>
    <dbReference type="NCBI Taxonomy" id="439312"/>
    <lineage>
        <taxon>Eukaryota</taxon>
        <taxon>Fungi</taxon>
        <taxon>Fungi incertae sedis</taxon>
        <taxon>Mucoromycota</taxon>
        <taxon>Mucoromycotina</taxon>
        <taxon>Mucoromycetes</taxon>
        <taxon>Mucorales</taxon>
        <taxon>Mucorineae</taxon>
        <taxon>Mucoraceae</taxon>
        <taxon>Mucor</taxon>
    </lineage>
</organism>
<sequence>MSQKETSPTISNSSVQQRPRSSSVIRAMSGQNSPTQSPTTSTSTKQSQFKRSVSLSEGPHVRLPTLHHSETEPYPYSPVTQQNCNPSCPSESNWANKYDDFDIGNPIGYGSSAVVYEAIYKPLNKRVAIKMIDLDMFERNQIDELRRETALMALSKHPNVLRVYGSFVNGAKLYIVTPYLAAGSCLDIMKSSFPDGFDEISIATILRQALEGLIYLHKNGHIHRDVKAGNLLMDQQGTVLLADFGVSSSLAENGDVRKTFVGTPCWMAPEVMEQAGYDYKADIWSFGITSLELATGHAPFAKFPPMKVLMMTLSNAPPTLDRENGKHKFSKYFKDMIDLCLQKEPNKRPSAEKLLLHPFFKQAKKRDYLVKSVLAHVLPLNKRPHRKLTQRPVSIESTEQWDFDDTRPNNESSTPVLEKPAIVVSALNTPQQVSVEGASSTPSAPLERSKSVVQFEDCPKPPHIKPTTSINVSPIEGGESAPSTPVKKHISFGEAVIKDPSSVRSMMSPVVESPSPIMSPSSETAPTTTYPPPVLSSAPLSKKSRFVIQDNAPAPQVPATAFEPFCSPTGSPPISATELPPLADVGLGICTTPSSADIINTSITNINTVPGTNNSTPSSAAAAAAVAAAVHSTVGALQEGEFKKGRFSVNQTPIRPITPVDESQQQIVNGAPLSAANNEKPLLSEFKPTPMARVASQDSFQERKSRFEVKHNNSSTMMGTPSSISTPIEPGTPFQSLPLTRENSNTSAISRDSSVNNKVSRFSIEKPEPVGPYCELPTAMSPECRKKGRFELTGGSDSSKEFINHLESPQSTVNPSPVISPCNSLSRGQAHRILDPSMPQMVYSHMESLLKQTEIQKNMLHDLLATMPLMYNNNNNSQHLQGITRSRTVSDTKRPPAMTSNEELCQRAPATNPVNSTPSSITPPYSLSTDITITVDHLQQLLASSSKERERLARENEALRREVDRLRRNQQQQSILKKPSLESPIQQQPEKPIVAPEAQDNKQ</sequence>
<dbReference type="InterPro" id="IPR011009">
    <property type="entry name" value="Kinase-like_dom_sf"/>
</dbReference>
<dbReference type="EMBL" id="BAABUK010000028">
    <property type="protein sequence ID" value="GAA5815849.1"/>
    <property type="molecule type" value="Genomic_DNA"/>
</dbReference>
<evidence type="ECO:0000259" key="4">
    <source>
        <dbReference type="PROSITE" id="PS50011"/>
    </source>
</evidence>
<feature type="binding site" evidence="2">
    <location>
        <position position="130"/>
    </location>
    <ligand>
        <name>ATP</name>
        <dbReference type="ChEBI" id="CHEBI:30616"/>
    </ligand>
</feature>
<comment type="caution">
    <text evidence="5">The sequence shown here is derived from an EMBL/GenBank/DDBJ whole genome shotgun (WGS) entry which is preliminary data.</text>
</comment>
<feature type="compositionally biased region" description="Low complexity" evidence="3">
    <location>
        <begin position="11"/>
        <end position="24"/>
    </location>
</feature>
<dbReference type="InterPro" id="IPR017441">
    <property type="entry name" value="Protein_kinase_ATP_BS"/>
</dbReference>
<protein>
    <recommendedName>
        <fullName evidence="4">Protein kinase domain-containing protein</fullName>
    </recommendedName>
</protein>
<comment type="similarity">
    <text evidence="1">Belongs to the protein kinase superfamily. STE Ser/Thr protein kinase family. STE20 subfamily.</text>
</comment>
<feature type="compositionally biased region" description="Polar residues" evidence="3">
    <location>
        <begin position="1"/>
        <end position="10"/>
    </location>
</feature>
<dbReference type="PROSITE" id="PS00107">
    <property type="entry name" value="PROTEIN_KINASE_ATP"/>
    <property type="match status" value="1"/>
</dbReference>
<proteinExistence type="inferred from homology"/>
<gene>
    <name evidence="5" type="ORF">MFLAVUS_009365</name>
</gene>
<evidence type="ECO:0000256" key="1">
    <source>
        <dbReference type="ARBA" id="ARBA00008874"/>
    </source>
</evidence>
<keyword evidence="2" id="KW-0547">Nucleotide-binding</keyword>
<feature type="region of interest" description="Disordered" evidence="3">
    <location>
        <begin position="1"/>
        <end position="83"/>
    </location>
</feature>
<feature type="domain" description="Protein kinase" evidence="4">
    <location>
        <begin position="101"/>
        <end position="360"/>
    </location>
</feature>
<dbReference type="InterPro" id="IPR000719">
    <property type="entry name" value="Prot_kinase_dom"/>
</dbReference>
<dbReference type="PANTHER" id="PTHR48014:SF21">
    <property type="entry name" value="SERINE_THREONINE-PROTEIN KINASE FRAY2"/>
    <property type="match status" value="1"/>
</dbReference>
<dbReference type="Gene3D" id="1.10.510.10">
    <property type="entry name" value="Transferase(Phosphotransferase) domain 1"/>
    <property type="match status" value="1"/>
</dbReference>
<dbReference type="PROSITE" id="PS50011">
    <property type="entry name" value="PROTEIN_KINASE_DOM"/>
    <property type="match status" value="1"/>
</dbReference>
<dbReference type="Pfam" id="PF00069">
    <property type="entry name" value="Pkinase"/>
    <property type="match status" value="1"/>
</dbReference>
<feature type="region of interest" description="Disordered" evidence="3">
    <location>
        <begin position="506"/>
        <end position="533"/>
    </location>
</feature>
<dbReference type="Proteomes" id="UP001473302">
    <property type="component" value="Unassembled WGS sequence"/>
</dbReference>
<evidence type="ECO:0000256" key="3">
    <source>
        <dbReference type="SAM" id="MobiDB-lite"/>
    </source>
</evidence>